<accession>A0A1H9TQ71</accession>
<comment type="similarity">
    <text evidence="1">Belongs to the AHA1 family.</text>
</comment>
<dbReference type="EMBL" id="FOGI01000006">
    <property type="protein sequence ID" value="SER99316.1"/>
    <property type="molecule type" value="Genomic_DNA"/>
</dbReference>
<dbReference type="AlphaFoldDB" id="A0A1H9TQ71"/>
<dbReference type="RefSeq" id="WP_092778898.1">
    <property type="nucleotide sequence ID" value="NZ_FOGI01000006.1"/>
</dbReference>
<dbReference type="Proteomes" id="UP000199051">
    <property type="component" value="Unassembled WGS sequence"/>
</dbReference>
<keyword evidence="4" id="KW-1185">Reference proteome</keyword>
<feature type="domain" description="Activator of Hsp90 ATPase homologue 1/2-like C-terminal" evidence="2">
    <location>
        <begin position="22"/>
        <end position="154"/>
    </location>
</feature>
<reference evidence="4" key="1">
    <citation type="submission" date="2016-10" db="EMBL/GenBank/DDBJ databases">
        <authorList>
            <person name="Varghese N."/>
            <person name="Submissions S."/>
        </authorList>
    </citation>
    <scope>NUCLEOTIDE SEQUENCE [LARGE SCALE GENOMIC DNA]</scope>
    <source>
        <strain evidence="4">DSM 44260</strain>
    </source>
</reference>
<dbReference type="Pfam" id="PF08327">
    <property type="entry name" value="AHSA1"/>
    <property type="match status" value="1"/>
</dbReference>
<gene>
    <name evidence="3" type="ORF">SAMN04487818_106411</name>
</gene>
<dbReference type="STRING" id="155974.SAMN04487818_106411"/>
<name>A0A1H9TQ71_9PSEU</name>
<dbReference type="CDD" id="cd07826">
    <property type="entry name" value="SRPBCC_CalC_Aha1-like_9"/>
    <property type="match status" value="1"/>
</dbReference>
<protein>
    <submittedName>
        <fullName evidence="3">Uncharacterized conserved protein YndB, AHSA1/START domain</fullName>
    </submittedName>
</protein>
<dbReference type="Gene3D" id="3.30.530.20">
    <property type="match status" value="1"/>
</dbReference>
<dbReference type="InterPro" id="IPR013538">
    <property type="entry name" value="ASHA1/2-like_C"/>
</dbReference>
<evidence type="ECO:0000313" key="3">
    <source>
        <dbReference type="EMBL" id="SER99316.1"/>
    </source>
</evidence>
<dbReference type="InterPro" id="IPR023393">
    <property type="entry name" value="START-like_dom_sf"/>
</dbReference>
<sequence>MSETVITAEPGSPYIEITREFDAPADLVFRAFTDPDLVARWLGPRRLTMKVDHWDARHGGGYRYTHLDPEGGEYHFRGTFHGTPSLDDGIVQTFEFEGAPGQVALERIGFTEVDGKTTVHSISVGFSVASRDEFLASGMEHGVRDSYDRLGELLATLG</sequence>
<proteinExistence type="inferred from homology"/>
<evidence type="ECO:0000259" key="2">
    <source>
        <dbReference type="Pfam" id="PF08327"/>
    </source>
</evidence>
<evidence type="ECO:0000313" key="4">
    <source>
        <dbReference type="Proteomes" id="UP000199051"/>
    </source>
</evidence>
<evidence type="ECO:0000256" key="1">
    <source>
        <dbReference type="ARBA" id="ARBA00006817"/>
    </source>
</evidence>
<organism evidence="3 4">
    <name type="scientific">Actinokineospora terrae</name>
    <dbReference type="NCBI Taxonomy" id="155974"/>
    <lineage>
        <taxon>Bacteria</taxon>
        <taxon>Bacillati</taxon>
        <taxon>Actinomycetota</taxon>
        <taxon>Actinomycetes</taxon>
        <taxon>Pseudonocardiales</taxon>
        <taxon>Pseudonocardiaceae</taxon>
        <taxon>Actinokineospora</taxon>
    </lineage>
</organism>
<dbReference type="SUPFAM" id="SSF55961">
    <property type="entry name" value="Bet v1-like"/>
    <property type="match status" value="1"/>
</dbReference>